<reference evidence="1 2" key="1">
    <citation type="submission" date="2021-10" db="EMBL/GenBank/DDBJ databases">
        <title>Streptomyces gossypii sp. nov., isolated from soil collected from cotton field.</title>
        <authorList>
            <person name="Ge X."/>
            <person name="Chen X."/>
            <person name="Liu W."/>
        </authorList>
    </citation>
    <scope>NUCLEOTIDE SEQUENCE [LARGE SCALE GENOMIC DNA]</scope>
    <source>
        <strain evidence="1 2">N2-109</strain>
    </source>
</reference>
<comment type="caution">
    <text evidence="1">The sequence shown here is derived from an EMBL/GenBank/DDBJ whole genome shotgun (WGS) entry which is preliminary data.</text>
</comment>
<sequence length="116" mass="13403">MALIFRNDYSRPIWAMYERYRPNCPDGGNWLKAGWWKIQPGQTAVVFAGDPHGVNPIWYAYAHSDDGLEWSDRFQELVPVRAFEWCSNVADTSSRTILMHEFVAASTNHTHTFRAP</sequence>
<dbReference type="RefSeq" id="WP_260215409.1">
    <property type="nucleotide sequence ID" value="NZ_JAJAGO010000001.1"/>
</dbReference>
<gene>
    <name evidence="1" type="ORF">LHJ74_00820</name>
</gene>
<accession>A0ABT2JKU9</accession>
<keyword evidence="2" id="KW-1185">Reference proteome</keyword>
<proteinExistence type="predicted"/>
<name>A0ABT2JKU9_9ACTN</name>
<dbReference type="EMBL" id="JAJAGO010000001">
    <property type="protein sequence ID" value="MCT2588500.1"/>
    <property type="molecule type" value="Genomic_DNA"/>
</dbReference>
<organism evidence="1 2">
    <name type="scientific">Streptomyces gossypii</name>
    <dbReference type="NCBI Taxonomy" id="2883101"/>
    <lineage>
        <taxon>Bacteria</taxon>
        <taxon>Bacillati</taxon>
        <taxon>Actinomycetota</taxon>
        <taxon>Actinomycetes</taxon>
        <taxon>Kitasatosporales</taxon>
        <taxon>Streptomycetaceae</taxon>
        <taxon>Streptomyces</taxon>
    </lineage>
</organism>
<evidence type="ECO:0000313" key="1">
    <source>
        <dbReference type="EMBL" id="MCT2588500.1"/>
    </source>
</evidence>
<dbReference type="Proteomes" id="UP001156389">
    <property type="component" value="Unassembled WGS sequence"/>
</dbReference>
<protein>
    <submittedName>
        <fullName evidence="1">DUF1036 domain-containing protein</fullName>
    </submittedName>
</protein>
<evidence type="ECO:0000313" key="2">
    <source>
        <dbReference type="Proteomes" id="UP001156389"/>
    </source>
</evidence>